<dbReference type="PANTHER" id="PTHR32089:SF112">
    <property type="entry name" value="LYSOZYME-LIKE PROTEIN-RELATED"/>
    <property type="match status" value="1"/>
</dbReference>
<dbReference type="PANTHER" id="PTHR32089">
    <property type="entry name" value="METHYL-ACCEPTING CHEMOTAXIS PROTEIN MCPB"/>
    <property type="match status" value="1"/>
</dbReference>
<dbReference type="GO" id="GO:0016020">
    <property type="term" value="C:membrane"/>
    <property type="evidence" value="ECO:0007669"/>
    <property type="project" value="InterPro"/>
</dbReference>
<dbReference type="GO" id="GO:0004888">
    <property type="term" value="F:transmembrane signaling receptor activity"/>
    <property type="evidence" value="ECO:0007669"/>
    <property type="project" value="InterPro"/>
</dbReference>
<evidence type="ECO:0000256" key="3">
    <source>
        <dbReference type="PROSITE-ProRule" id="PRU00284"/>
    </source>
</evidence>
<dbReference type="GO" id="GO:0006935">
    <property type="term" value="P:chemotaxis"/>
    <property type="evidence" value="ECO:0007669"/>
    <property type="project" value="InterPro"/>
</dbReference>
<dbReference type="InterPro" id="IPR004090">
    <property type="entry name" value="Chemotax_Me-accpt_rcpt"/>
</dbReference>
<keyword evidence="4" id="KW-0175">Coiled coil</keyword>
<dbReference type="InterPro" id="IPR013655">
    <property type="entry name" value="PAS_fold_3"/>
</dbReference>
<dbReference type="InterPro" id="IPR035965">
    <property type="entry name" value="PAS-like_dom_sf"/>
</dbReference>
<evidence type="ECO:0000256" key="4">
    <source>
        <dbReference type="SAM" id="Coils"/>
    </source>
</evidence>
<dbReference type="SMART" id="SM00283">
    <property type="entry name" value="MA"/>
    <property type="match status" value="1"/>
</dbReference>
<sequence length="669" mass="70223">MFDFTGGRRRADAATLAAIGTPVMNLDANGVVVALNPAMADLLRRPAVGPSGVRPEDIVGRHVDGLCRDAEGRSLADRPGRGGATVVALGGRLFDVVAVPVPGRRGVLGQALAWTDAAPRLEREDQARRLAAVEASQAVVEFLPDGTILSANAAFLGPMGYALDEVRGRHHGLFVEPAYREGREYAAFWDGLRAGRAEVAEFKRIAKGGQAVWIKGSYNPIRDGSGQVARVVKYATDITAQTVETAALRGQIEAIRKSQAVISFDLDGRVLEANANFLNAVGYTAAEVVGQHHRMFVDPDDRAGAEYARFWEALRRGEYQAGQFRRIGKGGREVWIEASYNPVLDADGRPVQVTKFAIDVTAQVEQRERVRRLEEEAARERAEAEARHRADLAGMADAFEHTVGAVLSSVASAATELQATAASMSGIATETAQQSTAVAAAANQASANVGTVAAAAEELGASVDEIARQVAGSEDLAGQAVREAEQTASLVQELSEAVRKIGDVVAMISAIASQTNLLALNATIEAARAGEAGRGFAVVASEVKDLASQTARATEDITQQIGRIQGATGNAVGAIDGIRRRIQEINTVATSIAVAVQEQGAATQEIVRNVTEAASGTGEVTSNVTGVARAAEETGAAATQVLTAASDLSRQSEHLGGEVARFLSKIRAA</sequence>
<evidence type="ECO:0000256" key="2">
    <source>
        <dbReference type="ARBA" id="ARBA00029447"/>
    </source>
</evidence>
<keyword evidence="9" id="KW-1185">Reference proteome</keyword>
<organism evidence="8 9">
    <name type="scientific">Methylorubrum rhodinum</name>
    <dbReference type="NCBI Taxonomy" id="29428"/>
    <lineage>
        <taxon>Bacteria</taxon>
        <taxon>Pseudomonadati</taxon>
        <taxon>Pseudomonadota</taxon>
        <taxon>Alphaproteobacteria</taxon>
        <taxon>Hyphomicrobiales</taxon>
        <taxon>Methylobacteriaceae</taxon>
        <taxon>Methylorubrum</taxon>
    </lineage>
</organism>
<feature type="domain" description="PAC" evidence="7">
    <location>
        <begin position="198"/>
        <end position="250"/>
    </location>
</feature>
<evidence type="ECO:0000313" key="8">
    <source>
        <dbReference type="EMBL" id="MBB5758511.1"/>
    </source>
</evidence>
<dbReference type="PROSITE" id="PS50112">
    <property type="entry name" value="PAS"/>
    <property type="match status" value="1"/>
</dbReference>
<dbReference type="InterPro" id="IPR000700">
    <property type="entry name" value="PAS-assoc_C"/>
</dbReference>
<dbReference type="PRINTS" id="PR00260">
    <property type="entry name" value="CHEMTRNSDUCR"/>
</dbReference>
<dbReference type="PROSITE" id="PS50113">
    <property type="entry name" value="PAC"/>
    <property type="match status" value="2"/>
</dbReference>
<gene>
    <name evidence="8" type="ORF">HNR00_003233</name>
</gene>
<comment type="caution">
    <text evidence="8">The sequence shown here is derived from an EMBL/GenBank/DDBJ whole genome shotgun (WGS) entry which is preliminary data.</text>
</comment>
<dbReference type="Gene3D" id="3.30.450.20">
    <property type="entry name" value="PAS domain"/>
    <property type="match status" value="3"/>
</dbReference>
<keyword evidence="1 3" id="KW-0807">Transducer</keyword>
<dbReference type="AlphaFoldDB" id="A0A840ZNM8"/>
<dbReference type="Pfam" id="PF08447">
    <property type="entry name" value="PAS_3"/>
    <property type="match status" value="2"/>
</dbReference>
<dbReference type="InterPro" id="IPR001610">
    <property type="entry name" value="PAC"/>
</dbReference>
<dbReference type="CDD" id="cd00130">
    <property type="entry name" value="PAS"/>
    <property type="match status" value="2"/>
</dbReference>
<evidence type="ECO:0000256" key="1">
    <source>
        <dbReference type="ARBA" id="ARBA00023224"/>
    </source>
</evidence>
<evidence type="ECO:0000259" key="6">
    <source>
        <dbReference type="PROSITE" id="PS50112"/>
    </source>
</evidence>
<dbReference type="Proteomes" id="UP000583454">
    <property type="component" value="Unassembled WGS sequence"/>
</dbReference>
<dbReference type="Gene3D" id="1.10.287.950">
    <property type="entry name" value="Methyl-accepting chemotaxis protein"/>
    <property type="match status" value="1"/>
</dbReference>
<proteinExistence type="inferred from homology"/>
<dbReference type="EMBL" id="JACHOP010000014">
    <property type="protein sequence ID" value="MBB5758511.1"/>
    <property type="molecule type" value="Genomic_DNA"/>
</dbReference>
<name>A0A840ZNM8_9HYPH</name>
<dbReference type="PROSITE" id="PS50111">
    <property type="entry name" value="CHEMOTAXIS_TRANSDUC_2"/>
    <property type="match status" value="1"/>
</dbReference>
<feature type="coiled-coil region" evidence="4">
    <location>
        <begin position="363"/>
        <end position="390"/>
    </location>
</feature>
<dbReference type="InterPro" id="IPR004089">
    <property type="entry name" value="MCPsignal_dom"/>
</dbReference>
<dbReference type="SMART" id="SM00086">
    <property type="entry name" value="PAC"/>
    <property type="match status" value="2"/>
</dbReference>
<reference evidence="8 9" key="1">
    <citation type="submission" date="2020-08" db="EMBL/GenBank/DDBJ databases">
        <title>Genomic Encyclopedia of Type Strains, Phase IV (KMG-IV): sequencing the most valuable type-strain genomes for metagenomic binning, comparative biology and taxonomic classification.</title>
        <authorList>
            <person name="Goeker M."/>
        </authorList>
    </citation>
    <scope>NUCLEOTIDE SEQUENCE [LARGE SCALE GENOMIC DNA]</scope>
    <source>
        <strain evidence="8 9">DSM 2163</strain>
    </source>
</reference>
<feature type="domain" description="PAS" evidence="6">
    <location>
        <begin position="244"/>
        <end position="317"/>
    </location>
</feature>
<dbReference type="GO" id="GO:0007165">
    <property type="term" value="P:signal transduction"/>
    <property type="evidence" value="ECO:0007669"/>
    <property type="project" value="UniProtKB-KW"/>
</dbReference>
<accession>A0A840ZNM8</accession>
<feature type="domain" description="PAC" evidence="7">
    <location>
        <begin position="320"/>
        <end position="372"/>
    </location>
</feature>
<dbReference type="SUPFAM" id="SSF58104">
    <property type="entry name" value="Methyl-accepting chemotaxis protein (MCP) signaling domain"/>
    <property type="match status" value="1"/>
</dbReference>
<comment type="similarity">
    <text evidence="2">Belongs to the methyl-accepting chemotaxis (MCP) protein family.</text>
</comment>
<dbReference type="Pfam" id="PF00015">
    <property type="entry name" value="MCPsignal"/>
    <property type="match status" value="1"/>
</dbReference>
<protein>
    <submittedName>
        <fullName evidence="8">Methyl-accepting chemotaxis protein</fullName>
    </submittedName>
</protein>
<evidence type="ECO:0000313" key="9">
    <source>
        <dbReference type="Proteomes" id="UP000583454"/>
    </source>
</evidence>
<dbReference type="SUPFAM" id="SSF55785">
    <property type="entry name" value="PYP-like sensor domain (PAS domain)"/>
    <property type="match status" value="2"/>
</dbReference>
<dbReference type="NCBIfam" id="TIGR00229">
    <property type="entry name" value="sensory_box"/>
    <property type="match status" value="2"/>
</dbReference>
<dbReference type="SMART" id="SM00091">
    <property type="entry name" value="PAS"/>
    <property type="match status" value="3"/>
</dbReference>
<feature type="domain" description="Methyl-accepting transducer" evidence="5">
    <location>
        <begin position="406"/>
        <end position="649"/>
    </location>
</feature>
<evidence type="ECO:0000259" key="5">
    <source>
        <dbReference type="PROSITE" id="PS50111"/>
    </source>
</evidence>
<dbReference type="InterPro" id="IPR000014">
    <property type="entry name" value="PAS"/>
</dbReference>
<dbReference type="RefSeq" id="WP_246390702.1">
    <property type="nucleotide sequence ID" value="NZ_JACHOP010000014.1"/>
</dbReference>
<evidence type="ECO:0000259" key="7">
    <source>
        <dbReference type="PROSITE" id="PS50113"/>
    </source>
</evidence>